<organism evidence="1 2">
    <name type="scientific">Streptomyces caniferus</name>
    <dbReference type="NCBI Taxonomy" id="285557"/>
    <lineage>
        <taxon>Bacteria</taxon>
        <taxon>Bacillati</taxon>
        <taxon>Actinomycetota</taxon>
        <taxon>Actinomycetes</taxon>
        <taxon>Kitasatosporales</taxon>
        <taxon>Streptomycetaceae</taxon>
        <taxon>Streptomyces</taxon>
    </lineage>
</organism>
<evidence type="ECO:0000313" key="2">
    <source>
        <dbReference type="Proteomes" id="UP000435837"/>
    </source>
</evidence>
<accession>A0A640SHB2</accession>
<evidence type="ECO:0000313" key="1">
    <source>
        <dbReference type="EMBL" id="GFE10739.1"/>
    </source>
</evidence>
<proteinExistence type="predicted"/>
<protein>
    <submittedName>
        <fullName evidence="1">Uncharacterized protein</fullName>
    </submittedName>
</protein>
<dbReference type="Proteomes" id="UP000435837">
    <property type="component" value="Unassembled WGS sequence"/>
</dbReference>
<name>A0A640SHB2_9ACTN</name>
<gene>
    <name evidence="1" type="ORF">Scani_70070</name>
</gene>
<comment type="caution">
    <text evidence="1">The sequence shown here is derived from an EMBL/GenBank/DDBJ whole genome shotgun (WGS) entry which is preliminary data.</text>
</comment>
<sequence length="54" mass="5610">MRPENGARSPTGTREPRGCGAYAVSIVSSSVLPEVALARSDAPPGPRAGRFFPL</sequence>
<reference evidence="1 2" key="1">
    <citation type="submission" date="2019-12" db="EMBL/GenBank/DDBJ databases">
        <title>Whole genome shotgun sequence of Streptomyces caniferus NBRC 15389.</title>
        <authorList>
            <person name="Ichikawa N."/>
            <person name="Kimura A."/>
            <person name="Kitahashi Y."/>
            <person name="Komaki H."/>
            <person name="Tamura T."/>
        </authorList>
    </citation>
    <scope>NUCLEOTIDE SEQUENCE [LARGE SCALE GENOMIC DNA]</scope>
    <source>
        <strain evidence="1 2">NBRC 15389</strain>
    </source>
</reference>
<dbReference type="AlphaFoldDB" id="A0A640SHB2"/>
<dbReference type="EMBL" id="BLIN01000005">
    <property type="protein sequence ID" value="GFE10739.1"/>
    <property type="molecule type" value="Genomic_DNA"/>
</dbReference>